<gene>
    <name evidence="1" type="ORF">FEG63_02170</name>
</gene>
<organism evidence="1 2">
    <name type="scientific">Mycolicibacterium sphagni</name>
    <dbReference type="NCBI Taxonomy" id="1786"/>
    <lineage>
        <taxon>Bacteria</taxon>
        <taxon>Bacillati</taxon>
        <taxon>Actinomycetota</taxon>
        <taxon>Actinomycetes</taxon>
        <taxon>Mycobacteriales</taxon>
        <taxon>Mycobacteriaceae</taxon>
        <taxon>Mycolicibacterium</taxon>
    </lineage>
</organism>
<comment type="caution">
    <text evidence="1">The sequence shown here is derived from an EMBL/GenBank/DDBJ whole genome shotgun (WGS) entry which is preliminary data.</text>
</comment>
<sequence>MTQLPAPLKTLIGPMADIGAPFNSTDDVDDPSLPFRRLIRGGHRDKDWFLWYEHGGITYFWQAVVAHVADDGTVSPLANAGTIGDTLCAITDGAFAGKVPPYPDDSWQASGF</sequence>
<evidence type="ECO:0000313" key="1">
    <source>
        <dbReference type="EMBL" id="NTY58359.1"/>
    </source>
</evidence>
<dbReference type="EMBL" id="VBSB01000002">
    <property type="protein sequence ID" value="NTY58359.1"/>
    <property type="molecule type" value="Genomic_DNA"/>
</dbReference>
<name>A0ABX2JL10_9MYCO</name>
<protein>
    <submittedName>
        <fullName evidence="1">Uncharacterized protein</fullName>
    </submittedName>
</protein>
<accession>A0ABX2JL10</accession>
<evidence type="ECO:0000313" key="2">
    <source>
        <dbReference type="Proteomes" id="UP000708347"/>
    </source>
</evidence>
<reference evidence="1 2" key="1">
    <citation type="submission" date="2019-05" db="EMBL/GenBank/DDBJ databases">
        <title>Mycolicibacterium sphagni ENV482 genome assembly.</title>
        <authorList>
            <person name="Chen W."/>
            <person name="Faulkner N.W."/>
            <person name="Hyman M.R."/>
        </authorList>
    </citation>
    <scope>NUCLEOTIDE SEQUENCE [LARGE SCALE GENOMIC DNA]</scope>
    <source>
        <strain evidence="1 2">ENV482</strain>
    </source>
</reference>
<dbReference type="Proteomes" id="UP000708347">
    <property type="component" value="Unassembled WGS sequence"/>
</dbReference>
<keyword evidence="2" id="KW-1185">Reference proteome</keyword>
<proteinExistence type="predicted"/>